<keyword evidence="5" id="KW-0677">Repeat</keyword>
<dbReference type="InterPro" id="IPR056737">
    <property type="entry name" value="Beta-prop_ATRN-MKLN-like"/>
</dbReference>
<evidence type="ECO:0000256" key="5">
    <source>
        <dbReference type="ARBA" id="ARBA00022737"/>
    </source>
</evidence>
<keyword evidence="4" id="KW-0880">Kelch repeat</keyword>
<evidence type="ECO:0000256" key="3">
    <source>
        <dbReference type="ARBA" id="ARBA00019802"/>
    </source>
</evidence>
<feature type="domain" description="BTB" evidence="8">
    <location>
        <begin position="143"/>
        <end position="210"/>
    </location>
</feature>
<sequence>MLDKAGGVRENADKSQSAAAGLLVWQGDLFSQWDGEATNFTTRFISYCLLMGVSDICLSGCCSSESGSSRRFHVLLMANLVINTDKEWKNDSLMADDTMDSGKQYRLSRPHRISEYSKVYRWADQANYLLQGLNEQRRHGQLCDVVLVADDQRIPAHRALLAVSSPYFQAMFTLGMREEHEAEVELVGASYIGVKAVVDFLYSGELPLDGGNIDYVLETAHLLQVWRAVDFCCQYLEKEVREDNYLYLQELAFLYSLDRLDAFIDRFILEHFATLSITSEFLQDVRMPKLCAYLADEQVQHDNEQALLQVTLQWLSQKPERLAFAQQLLSNIRFALIPPDVLIGYVVPAIRSLLPLDAGCEALVEEAVGYHTRVSAQPVLQTTRTGLRGGVERLLLVGGEVSERGEELSAEVCWLDEEAGNWVVETQLPAQRSHHCVAVLGGFIFTAGGSSSRDNGGDSASNLLYRYDPRSNLWVKGAPMNQRRVDFYLGTLGDCLIAVGGRNDSGALSSVEMYHPAEDYWTYVAGLPRFTYGHAGTIHKGIVYISGGHDYQIGPYRRDMLSYDPKTADMWTERQAMILARGWHSMATLDDRIYVIGGSNDHEDSMERFDVLGVEAFDPQTDQWTKIAPLKYPNSEAGVAVLDGKIYVLGGYTWEAMDFSQGTQVFVPEKGLWVLGPNLPKHIAGASACVCLVRPQQTNSIEAHTSGHTERDKQNSSQEQHR</sequence>
<dbReference type="InterPro" id="IPR015915">
    <property type="entry name" value="Kelch-typ_b-propeller"/>
</dbReference>
<dbReference type="PANTHER" id="PTHR45632:SF4">
    <property type="entry name" value="KELCH-LIKE PROTEIN 36"/>
    <property type="match status" value="1"/>
</dbReference>
<keyword evidence="10" id="KW-1185">Reference proteome</keyword>
<dbReference type="PROSITE" id="PS50097">
    <property type="entry name" value="BTB"/>
    <property type="match status" value="1"/>
</dbReference>
<evidence type="ECO:0000256" key="2">
    <source>
        <dbReference type="ARBA" id="ARBA00004906"/>
    </source>
</evidence>
<dbReference type="Proteomes" id="UP001558613">
    <property type="component" value="Unassembled WGS sequence"/>
</dbReference>
<name>A0ABR3LZX1_9TELE</name>
<dbReference type="InterPro" id="IPR011705">
    <property type="entry name" value="BACK"/>
</dbReference>
<dbReference type="Pfam" id="PF07707">
    <property type="entry name" value="BACK"/>
    <property type="match status" value="1"/>
</dbReference>
<dbReference type="EMBL" id="JAYMGO010000018">
    <property type="protein sequence ID" value="KAL1257013.1"/>
    <property type="molecule type" value="Genomic_DNA"/>
</dbReference>
<evidence type="ECO:0000256" key="1">
    <source>
        <dbReference type="ARBA" id="ARBA00003098"/>
    </source>
</evidence>
<evidence type="ECO:0000259" key="8">
    <source>
        <dbReference type="PROSITE" id="PS50097"/>
    </source>
</evidence>
<dbReference type="InterPro" id="IPR006652">
    <property type="entry name" value="Kelch_1"/>
</dbReference>
<comment type="function">
    <text evidence="1">Probable substrate-specific adapter of an E3 ubiquitin-protein ligase complex which mediates the ubiquitination and subsequent proteasomal degradation of target proteins.</text>
</comment>
<dbReference type="SUPFAM" id="SSF54695">
    <property type="entry name" value="POZ domain"/>
    <property type="match status" value="1"/>
</dbReference>
<dbReference type="Pfam" id="PF24981">
    <property type="entry name" value="Beta-prop_ATRN-LZTR1"/>
    <property type="match status" value="1"/>
</dbReference>
<evidence type="ECO:0000256" key="7">
    <source>
        <dbReference type="SAM" id="MobiDB-lite"/>
    </source>
</evidence>
<dbReference type="Pfam" id="PF00651">
    <property type="entry name" value="BTB"/>
    <property type="match status" value="1"/>
</dbReference>
<evidence type="ECO:0000256" key="6">
    <source>
        <dbReference type="ARBA" id="ARBA00022786"/>
    </source>
</evidence>
<comment type="caution">
    <text evidence="9">The sequence shown here is derived from an EMBL/GenBank/DDBJ whole genome shotgun (WGS) entry which is preliminary data.</text>
</comment>
<feature type="region of interest" description="Disordered" evidence="7">
    <location>
        <begin position="701"/>
        <end position="722"/>
    </location>
</feature>
<dbReference type="Gene3D" id="1.25.40.420">
    <property type="match status" value="1"/>
</dbReference>
<gene>
    <name evidence="9" type="ORF">QQF64_012558</name>
</gene>
<dbReference type="Gene3D" id="3.30.710.10">
    <property type="entry name" value="Potassium Channel Kv1.1, Chain A"/>
    <property type="match status" value="1"/>
</dbReference>
<dbReference type="SMART" id="SM00875">
    <property type="entry name" value="BACK"/>
    <property type="match status" value="1"/>
</dbReference>
<evidence type="ECO:0000313" key="10">
    <source>
        <dbReference type="Proteomes" id="UP001558613"/>
    </source>
</evidence>
<dbReference type="SMART" id="SM00225">
    <property type="entry name" value="BTB"/>
    <property type="match status" value="1"/>
</dbReference>
<evidence type="ECO:0000256" key="4">
    <source>
        <dbReference type="ARBA" id="ARBA00022441"/>
    </source>
</evidence>
<dbReference type="SMART" id="SM00612">
    <property type="entry name" value="Kelch"/>
    <property type="match status" value="6"/>
</dbReference>
<organism evidence="9 10">
    <name type="scientific">Cirrhinus molitorella</name>
    <name type="common">mud carp</name>
    <dbReference type="NCBI Taxonomy" id="172907"/>
    <lineage>
        <taxon>Eukaryota</taxon>
        <taxon>Metazoa</taxon>
        <taxon>Chordata</taxon>
        <taxon>Craniata</taxon>
        <taxon>Vertebrata</taxon>
        <taxon>Euteleostomi</taxon>
        <taxon>Actinopterygii</taxon>
        <taxon>Neopterygii</taxon>
        <taxon>Teleostei</taxon>
        <taxon>Ostariophysi</taxon>
        <taxon>Cypriniformes</taxon>
        <taxon>Cyprinidae</taxon>
        <taxon>Labeoninae</taxon>
        <taxon>Labeonini</taxon>
        <taxon>Cirrhinus</taxon>
    </lineage>
</organism>
<proteinExistence type="predicted"/>
<dbReference type="InterPro" id="IPR000210">
    <property type="entry name" value="BTB/POZ_dom"/>
</dbReference>
<keyword evidence="6" id="KW-0833">Ubl conjugation pathway</keyword>
<feature type="compositionally biased region" description="Basic and acidic residues" evidence="7">
    <location>
        <begin position="705"/>
        <end position="722"/>
    </location>
</feature>
<dbReference type="InterPro" id="IPR011333">
    <property type="entry name" value="SKP1/BTB/POZ_sf"/>
</dbReference>
<evidence type="ECO:0000313" key="9">
    <source>
        <dbReference type="EMBL" id="KAL1257013.1"/>
    </source>
</evidence>
<dbReference type="SUPFAM" id="SSF117281">
    <property type="entry name" value="Kelch motif"/>
    <property type="match status" value="1"/>
</dbReference>
<dbReference type="PANTHER" id="PTHR45632">
    <property type="entry name" value="LD33804P"/>
    <property type="match status" value="1"/>
</dbReference>
<dbReference type="Gene3D" id="2.120.10.80">
    <property type="entry name" value="Kelch-type beta propeller"/>
    <property type="match status" value="1"/>
</dbReference>
<protein>
    <recommendedName>
        <fullName evidence="3">Kelch-like protein 36</fullName>
    </recommendedName>
</protein>
<reference evidence="9 10" key="1">
    <citation type="submission" date="2023-09" db="EMBL/GenBank/DDBJ databases">
        <authorList>
            <person name="Wang M."/>
        </authorList>
    </citation>
    <scope>NUCLEOTIDE SEQUENCE [LARGE SCALE GENOMIC DNA]</scope>
    <source>
        <strain evidence="9">GT-2023</strain>
        <tissue evidence="9">Liver</tissue>
    </source>
</reference>
<accession>A0ABR3LZX1</accession>
<comment type="pathway">
    <text evidence="2">Protein modification; protein ubiquitination.</text>
</comment>